<dbReference type="SUPFAM" id="SSF52283">
    <property type="entry name" value="Formate/glycerate dehydrogenase catalytic domain-like"/>
    <property type="match status" value="1"/>
</dbReference>
<feature type="domain" description="D-isomer specific 2-hydroxyacid dehydrogenase catalytic" evidence="6">
    <location>
        <begin position="10"/>
        <end position="280"/>
    </location>
</feature>
<dbReference type="EC" id="1.1.1.290" evidence="5"/>
<dbReference type="PATRIC" id="fig|317.243.peg.2180"/>
<dbReference type="Gene3D" id="3.40.50.720">
    <property type="entry name" value="NAD(P)-binding Rossmann-like Domain"/>
    <property type="match status" value="2"/>
</dbReference>
<dbReference type="PANTHER" id="PTHR42938">
    <property type="entry name" value="FORMATE DEHYDROGENASE 1"/>
    <property type="match status" value="1"/>
</dbReference>
<evidence type="ECO:0000259" key="7">
    <source>
        <dbReference type="Pfam" id="PF02826"/>
    </source>
</evidence>
<dbReference type="InterPro" id="IPR036291">
    <property type="entry name" value="NAD(P)-bd_dom_sf"/>
</dbReference>
<reference evidence="9 10" key="1">
    <citation type="submission" date="2015-07" db="EMBL/GenBank/DDBJ databases">
        <title>Draft genome sequence of a diazotrophic, plant growth-promoting rhizobacterium of the Pseudomonas syringae complex.</title>
        <authorList>
            <person name="Patten C.L."/>
            <person name="Jeong H."/>
        </authorList>
    </citation>
    <scope>NUCLEOTIDE SEQUENCE [LARGE SCALE GENOMIC DNA]</scope>
    <source>
        <strain evidence="9 10">GR12-2</strain>
    </source>
</reference>
<feature type="domain" description="Erythronate-4-phosphate dehydrogenase dimerisation" evidence="8">
    <location>
        <begin position="288"/>
        <end position="375"/>
    </location>
</feature>
<name>A0A1C7YYE8_PSESX</name>
<feature type="active site" evidence="5">
    <location>
        <position position="236"/>
    </location>
</feature>
<dbReference type="GO" id="GO:0008615">
    <property type="term" value="P:pyridoxine biosynthetic process"/>
    <property type="evidence" value="ECO:0007669"/>
    <property type="project" value="UniProtKB-UniRule"/>
</dbReference>
<sequence length="380" mass="41773">MRIVADENIPLLDAFFAHFGEIQRFPGRSIDRAAVADADILLVRSVTPVTRELLEGSPVRFVGTCTIGTDHLDLDYFREAGIQWSSAPGCNARGVVDYVLGSLLTLAEIEGVDLNQRTYGVVGAGQVGGRLVNVLKGLGWNVLVCDPLRQASEGGDFVSLDEIVQRCDVISLHTPLDKTGEHPTWHLFDHPRLLQLQQGCWLINAARGPVVDNDALYDVLLEREDLQAVLDVWEGEPRVNAALADLCVIATPHIAGYSLDGRQRGTAQIYQALCGFLQQPATISLDDLLPKPWLAEVTLDERTDPTWALNTLCRGVYDPRRDDADFRRSLVGPVSQPVAFDALRKNYPPRREIDSLLVRINGQSAALEQLVQALGASKQL</sequence>
<comment type="catalytic activity">
    <reaction evidence="5">
        <text>4-phospho-D-erythronate + NAD(+) = (R)-3-hydroxy-2-oxo-4-phosphooxybutanoate + NADH + H(+)</text>
        <dbReference type="Rhea" id="RHEA:18829"/>
        <dbReference type="ChEBI" id="CHEBI:15378"/>
        <dbReference type="ChEBI" id="CHEBI:57540"/>
        <dbReference type="ChEBI" id="CHEBI:57945"/>
        <dbReference type="ChEBI" id="CHEBI:58538"/>
        <dbReference type="ChEBI" id="CHEBI:58766"/>
        <dbReference type="EC" id="1.1.1.290"/>
    </reaction>
</comment>
<comment type="subcellular location">
    <subcellularLocation>
        <location evidence="5">Cytoplasm</location>
    </subcellularLocation>
</comment>
<feature type="active site" evidence="5">
    <location>
        <position position="207"/>
    </location>
</feature>
<dbReference type="GO" id="GO:0051287">
    <property type="term" value="F:NAD binding"/>
    <property type="evidence" value="ECO:0007669"/>
    <property type="project" value="InterPro"/>
</dbReference>
<evidence type="ECO:0000313" key="10">
    <source>
        <dbReference type="Proteomes" id="UP000093104"/>
    </source>
</evidence>
<dbReference type="GO" id="GO:0005829">
    <property type="term" value="C:cytosol"/>
    <property type="evidence" value="ECO:0007669"/>
    <property type="project" value="TreeGrafter"/>
</dbReference>
<dbReference type="InterPro" id="IPR020921">
    <property type="entry name" value="Erythronate-4-P_DHase"/>
</dbReference>
<dbReference type="GO" id="GO:0046983">
    <property type="term" value="F:protein dimerization activity"/>
    <property type="evidence" value="ECO:0007669"/>
    <property type="project" value="InterPro"/>
</dbReference>
<comment type="function">
    <text evidence="5">Catalyzes the oxidation of erythronate-4-phosphate to 3-hydroxy-2-oxo-4-phosphonooxybutanoate.</text>
</comment>
<dbReference type="PANTHER" id="PTHR42938:SF9">
    <property type="entry name" value="FORMATE DEHYDROGENASE 1"/>
    <property type="match status" value="1"/>
</dbReference>
<feature type="active site" description="Proton donor" evidence="5">
    <location>
        <position position="253"/>
    </location>
</feature>
<dbReference type="Proteomes" id="UP000093104">
    <property type="component" value="Unassembled WGS sequence"/>
</dbReference>
<dbReference type="RefSeq" id="WP_065836309.1">
    <property type="nucleotide sequence ID" value="NZ_LGSI01000073.1"/>
</dbReference>
<feature type="domain" description="D-isomer specific 2-hydroxyacid dehydrogenase NAD-binding" evidence="7">
    <location>
        <begin position="108"/>
        <end position="255"/>
    </location>
</feature>
<feature type="binding site" evidence="5">
    <location>
        <begin position="126"/>
        <end position="127"/>
    </location>
    <ligand>
        <name>NAD(+)</name>
        <dbReference type="ChEBI" id="CHEBI:57540"/>
    </ligand>
</feature>
<evidence type="ECO:0000256" key="5">
    <source>
        <dbReference type="HAMAP-Rule" id="MF_01825"/>
    </source>
</evidence>
<keyword evidence="4 5" id="KW-0664">Pyridoxine biosynthesis</keyword>
<feature type="binding site" evidence="5">
    <location>
        <position position="256"/>
    </location>
    <ligand>
        <name>NAD(+)</name>
        <dbReference type="ChEBI" id="CHEBI:57540"/>
    </ligand>
</feature>
<dbReference type="Pfam" id="PF11890">
    <property type="entry name" value="DUF3410"/>
    <property type="match status" value="1"/>
</dbReference>
<dbReference type="EMBL" id="LGSI01000073">
    <property type="protein sequence ID" value="OCR21797.1"/>
    <property type="molecule type" value="Genomic_DNA"/>
</dbReference>
<feature type="binding site" evidence="5">
    <location>
        <position position="45"/>
    </location>
    <ligand>
        <name>substrate</name>
    </ligand>
</feature>
<dbReference type="GO" id="GO:0036001">
    <property type="term" value="P:'de novo' pyridoxal 5'-phosphate biosynthetic process"/>
    <property type="evidence" value="ECO:0007669"/>
    <property type="project" value="TreeGrafter"/>
</dbReference>
<feature type="binding site" evidence="5">
    <location>
        <position position="231"/>
    </location>
    <ligand>
        <name>NAD(+)</name>
        <dbReference type="ChEBI" id="CHEBI:57540"/>
    </ligand>
</feature>
<organism evidence="9 10">
    <name type="scientific">Pseudomonas syringae</name>
    <dbReference type="NCBI Taxonomy" id="317"/>
    <lineage>
        <taxon>Bacteria</taxon>
        <taxon>Pseudomonadati</taxon>
        <taxon>Pseudomonadota</taxon>
        <taxon>Gammaproteobacteria</taxon>
        <taxon>Pseudomonadales</taxon>
        <taxon>Pseudomonadaceae</taxon>
        <taxon>Pseudomonas</taxon>
    </lineage>
</organism>
<dbReference type="CDD" id="cd12158">
    <property type="entry name" value="ErythrP_dh"/>
    <property type="match status" value="1"/>
</dbReference>
<dbReference type="UniPathway" id="UPA00244">
    <property type="reaction ID" value="UER00310"/>
</dbReference>
<dbReference type="InterPro" id="IPR038251">
    <property type="entry name" value="PdxB_dimer_sf"/>
</dbReference>
<dbReference type="NCBIfam" id="NF001309">
    <property type="entry name" value="PRK00257.1"/>
    <property type="match status" value="1"/>
</dbReference>
<dbReference type="InterPro" id="IPR006140">
    <property type="entry name" value="D-isomer_DH_NAD-bd"/>
</dbReference>
<dbReference type="SUPFAM" id="SSF51735">
    <property type="entry name" value="NAD(P)-binding Rossmann-fold domains"/>
    <property type="match status" value="1"/>
</dbReference>
<evidence type="ECO:0000259" key="6">
    <source>
        <dbReference type="Pfam" id="PF00389"/>
    </source>
</evidence>
<dbReference type="OrthoDB" id="9770208at2"/>
<evidence type="ECO:0000256" key="4">
    <source>
        <dbReference type="ARBA" id="ARBA00023096"/>
    </source>
</evidence>
<keyword evidence="1 5" id="KW-0963">Cytoplasm</keyword>
<dbReference type="InterPro" id="IPR029753">
    <property type="entry name" value="D-isomer_DH_CS"/>
</dbReference>
<evidence type="ECO:0000256" key="3">
    <source>
        <dbReference type="ARBA" id="ARBA00023027"/>
    </source>
</evidence>
<comment type="caution">
    <text evidence="5">Lacks conserved residue(s) required for the propagation of feature annotation.</text>
</comment>
<dbReference type="Gene3D" id="3.30.1370.170">
    <property type="match status" value="1"/>
</dbReference>
<feature type="binding site" evidence="5">
    <location>
        <position position="257"/>
    </location>
    <ligand>
        <name>substrate</name>
    </ligand>
</feature>
<accession>A0A1C7YYE8</accession>
<feature type="binding site" evidence="5">
    <location>
        <position position="66"/>
    </location>
    <ligand>
        <name>substrate</name>
    </ligand>
</feature>
<keyword evidence="3 5" id="KW-0520">NAD</keyword>
<keyword evidence="2 5" id="KW-0560">Oxidoreductase</keyword>
<dbReference type="InterPro" id="IPR024531">
    <property type="entry name" value="Erythronate-4-P_DHase_dimer"/>
</dbReference>
<dbReference type="PROSITE" id="PS00671">
    <property type="entry name" value="D_2_HYDROXYACID_DH_3"/>
    <property type="match status" value="1"/>
</dbReference>
<dbReference type="InterPro" id="IPR006139">
    <property type="entry name" value="D-isomer_2_OHA_DH_cat_dom"/>
</dbReference>
<dbReference type="AlphaFoldDB" id="A0A1C7YYE8"/>
<comment type="caution">
    <text evidence="9">The sequence shown here is derived from an EMBL/GenBank/DDBJ whole genome shotgun (WGS) entry which is preliminary data.</text>
</comment>
<evidence type="ECO:0000256" key="1">
    <source>
        <dbReference type="ARBA" id="ARBA00022490"/>
    </source>
</evidence>
<dbReference type="HAMAP" id="MF_01825">
    <property type="entry name" value="PdxB"/>
    <property type="match status" value="1"/>
</dbReference>
<proteinExistence type="inferred from homology"/>
<dbReference type="GO" id="GO:0033711">
    <property type="term" value="F:4-phosphoerythronate dehydrogenase activity"/>
    <property type="evidence" value="ECO:0007669"/>
    <property type="project" value="UniProtKB-EC"/>
</dbReference>
<gene>
    <name evidence="5" type="primary">pdxB</name>
    <name evidence="9" type="ORF">AFK24_27895</name>
</gene>
<feature type="binding site" evidence="5">
    <location>
        <position position="146"/>
    </location>
    <ligand>
        <name>NAD(+)</name>
        <dbReference type="ChEBI" id="CHEBI:57540"/>
    </ligand>
</feature>
<comment type="similarity">
    <text evidence="5">Belongs to the D-isomer specific 2-hydroxyacid dehydrogenase family. PdxB subfamily.</text>
</comment>
<dbReference type="Pfam" id="PF02826">
    <property type="entry name" value="2-Hacid_dh_C"/>
    <property type="match status" value="1"/>
</dbReference>
<comment type="subunit">
    <text evidence="5">Homodimer.</text>
</comment>
<comment type="pathway">
    <text evidence="5">Cofactor biosynthesis; pyridoxine 5'-phosphate biosynthesis; pyridoxine 5'-phosphate from D-erythrose 4-phosphate: step 2/5.</text>
</comment>
<evidence type="ECO:0000259" key="8">
    <source>
        <dbReference type="Pfam" id="PF11890"/>
    </source>
</evidence>
<evidence type="ECO:0000256" key="2">
    <source>
        <dbReference type="ARBA" id="ARBA00023002"/>
    </source>
</evidence>
<dbReference type="Pfam" id="PF00389">
    <property type="entry name" value="2-Hacid_dh"/>
    <property type="match status" value="1"/>
</dbReference>
<protein>
    <recommendedName>
        <fullName evidence="5">Erythronate-4-phosphate dehydrogenase</fullName>
        <ecNumber evidence="5">1.1.1.290</ecNumber>
    </recommendedName>
</protein>
<feature type="binding site" evidence="5">
    <location>
        <position position="174"/>
    </location>
    <ligand>
        <name>NAD(+)</name>
        <dbReference type="ChEBI" id="CHEBI:57540"/>
    </ligand>
</feature>
<evidence type="ECO:0000313" key="9">
    <source>
        <dbReference type="EMBL" id="OCR21797.1"/>
    </source>
</evidence>